<evidence type="ECO:0000313" key="3">
    <source>
        <dbReference type="Proteomes" id="UP000254777"/>
    </source>
</evidence>
<protein>
    <submittedName>
        <fullName evidence="1">Uncharacterized protein</fullName>
    </submittedName>
</protein>
<evidence type="ECO:0000313" key="1">
    <source>
        <dbReference type="EMBL" id="SUB74789.1"/>
    </source>
</evidence>
<accession>A0A379DAB5</accession>
<organism evidence="1 3">
    <name type="scientific">Peptoniphilus indolicus</name>
    <dbReference type="NCBI Taxonomy" id="33030"/>
    <lineage>
        <taxon>Bacteria</taxon>
        <taxon>Bacillati</taxon>
        <taxon>Bacillota</taxon>
        <taxon>Tissierellia</taxon>
        <taxon>Tissierellales</taxon>
        <taxon>Peptoniphilaceae</taxon>
        <taxon>Peptoniphilus</taxon>
    </lineage>
</organism>
<dbReference type="EMBL" id="UGTH01000001">
    <property type="protein sequence ID" value="SUB74789.1"/>
    <property type="molecule type" value="Genomic_DNA"/>
</dbReference>
<name>A0A379DAB5_9FIRM</name>
<proteinExistence type="predicted"/>
<reference evidence="1 3" key="1">
    <citation type="submission" date="2018-06" db="EMBL/GenBank/DDBJ databases">
        <authorList>
            <consortium name="Pathogen Informatics"/>
            <person name="Doyle S."/>
        </authorList>
    </citation>
    <scope>NUCLEOTIDE SEQUENCE [LARGE SCALE GENOMIC DNA]</scope>
    <source>
        <strain evidence="1 3">NCTC11088</strain>
    </source>
</reference>
<dbReference type="EMBL" id="UGTH01000001">
    <property type="protein sequence ID" value="SUB76155.1"/>
    <property type="molecule type" value="Genomic_DNA"/>
</dbReference>
<dbReference type="Proteomes" id="UP000254777">
    <property type="component" value="Unassembled WGS sequence"/>
</dbReference>
<dbReference type="AlphaFoldDB" id="A0A379DAB5"/>
<evidence type="ECO:0000313" key="2">
    <source>
        <dbReference type="EMBL" id="SUB76155.1"/>
    </source>
</evidence>
<gene>
    <name evidence="1" type="ORF">NCTC11088_00547</name>
    <name evidence="2" type="ORF">NCTC11088_01967</name>
</gene>
<sequence>MEYSLINNLKIKIQKLKDLSKLKIIMDSNDLKPNYSALSKELGVDRRTIKKYYHDYDKTLF</sequence>